<dbReference type="RefSeq" id="WP_407338313.1">
    <property type="nucleotide sequence ID" value="NZ_CP136862.1"/>
</dbReference>
<gene>
    <name evidence="3" type="ORF">RZS28_13805</name>
</gene>
<protein>
    <recommendedName>
        <fullName evidence="5">HTH HARE-type domain-containing protein</fullName>
    </recommendedName>
</protein>
<keyword evidence="4" id="KW-1185">Reference proteome</keyword>
<sequence length="170" mass="19279">MTDPAITNALAQRKHLEEKLAECEARAKRVRAQLSDINKFISQWEKLSGQPAFNSVTTVDKGNLSQNNTDSGLSSRLRNPKKEKVATLVREILEERGRPMMRADLYKALQSRGIQIYGNDPEMVLSTMLWRVGEEFKIGRLKSGGYWLSDRAAPEVQTEIDTRPIKDVFS</sequence>
<name>A0ABZ0HSI5_9HYPH</name>
<evidence type="ECO:0000256" key="1">
    <source>
        <dbReference type="SAM" id="Coils"/>
    </source>
</evidence>
<feature type="coiled-coil region" evidence="1">
    <location>
        <begin position="6"/>
        <end position="33"/>
    </location>
</feature>
<accession>A0ABZ0HSI5</accession>
<dbReference type="Proteomes" id="UP001626536">
    <property type="component" value="Chromosome"/>
</dbReference>
<evidence type="ECO:0008006" key="5">
    <source>
        <dbReference type="Google" id="ProtNLM"/>
    </source>
</evidence>
<feature type="region of interest" description="Disordered" evidence="2">
    <location>
        <begin position="58"/>
        <end position="77"/>
    </location>
</feature>
<reference evidence="3 4" key="1">
    <citation type="submission" date="2023-10" db="EMBL/GenBank/DDBJ databases">
        <title>Novel methanotroph of the genus Methylocapsa from a subarctic wetland.</title>
        <authorList>
            <person name="Belova S.E."/>
            <person name="Oshkin I.Y."/>
            <person name="Miroshnikov K."/>
            <person name="Dedysh S.N."/>
        </authorList>
    </citation>
    <scope>NUCLEOTIDE SEQUENCE [LARGE SCALE GENOMIC DNA]</scope>
    <source>
        <strain evidence="3 4">RX1</strain>
    </source>
</reference>
<keyword evidence="1" id="KW-0175">Coiled coil</keyword>
<evidence type="ECO:0000313" key="3">
    <source>
        <dbReference type="EMBL" id="WOJ88876.1"/>
    </source>
</evidence>
<dbReference type="EMBL" id="CP136862">
    <property type="protein sequence ID" value="WOJ88876.1"/>
    <property type="molecule type" value="Genomic_DNA"/>
</dbReference>
<proteinExistence type="predicted"/>
<organism evidence="3 4">
    <name type="scientific">Methylocapsa polymorpha</name>
    <dbReference type="NCBI Taxonomy" id="3080828"/>
    <lineage>
        <taxon>Bacteria</taxon>
        <taxon>Pseudomonadati</taxon>
        <taxon>Pseudomonadota</taxon>
        <taxon>Alphaproteobacteria</taxon>
        <taxon>Hyphomicrobiales</taxon>
        <taxon>Beijerinckiaceae</taxon>
        <taxon>Methylocapsa</taxon>
    </lineage>
</organism>
<evidence type="ECO:0000256" key="2">
    <source>
        <dbReference type="SAM" id="MobiDB-lite"/>
    </source>
</evidence>
<evidence type="ECO:0000313" key="4">
    <source>
        <dbReference type="Proteomes" id="UP001626536"/>
    </source>
</evidence>